<feature type="domain" description="Aerobactin siderophore biosynthesis IucA/IucC-like C-terminal" evidence="4">
    <location>
        <begin position="377"/>
        <end position="495"/>
    </location>
</feature>
<reference evidence="6" key="1">
    <citation type="submission" date="2019-01" db="EMBL/GenBank/DDBJ databases">
        <title>Genomic analysis of Salicibibacter sp. NKC3-5.</title>
        <authorList>
            <person name="Oh Y.J."/>
        </authorList>
    </citation>
    <scope>NUCLEOTIDE SEQUENCE [LARGE SCALE GENOMIC DNA]</scope>
    <source>
        <strain evidence="6">NKC3-5</strain>
    </source>
</reference>
<evidence type="ECO:0000259" key="4">
    <source>
        <dbReference type="Pfam" id="PF06276"/>
    </source>
</evidence>
<dbReference type="InterPro" id="IPR022770">
    <property type="entry name" value="IucA/IucC-like_C"/>
</dbReference>
<dbReference type="Gene3D" id="6.10.250.3370">
    <property type="match status" value="1"/>
</dbReference>
<dbReference type="GO" id="GO:0016881">
    <property type="term" value="F:acid-amino acid ligase activity"/>
    <property type="evidence" value="ECO:0007669"/>
    <property type="project" value="UniProtKB-ARBA"/>
</dbReference>
<evidence type="ECO:0000256" key="1">
    <source>
        <dbReference type="ARBA" id="ARBA00004924"/>
    </source>
</evidence>
<evidence type="ECO:0008006" key="7">
    <source>
        <dbReference type="Google" id="ProtNLM"/>
    </source>
</evidence>
<dbReference type="Pfam" id="PF06276">
    <property type="entry name" value="FhuF"/>
    <property type="match status" value="1"/>
</dbReference>
<comment type="pathway">
    <text evidence="1">Siderophore biosynthesis.</text>
</comment>
<gene>
    <name evidence="5" type="ORF">EPH95_16125</name>
</gene>
<feature type="domain" description="Aerobactin siderophore biosynthesis IucA/IucC N-terminal" evidence="3">
    <location>
        <begin position="132"/>
        <end position="339"/>
    </location>
</feature>
<dbReference type="Pfam" id="PF04183">
    <property type="entry name" value="IucA_IucC"/>
    <property type="match status" value="1"/>
</dbReference>
<dbReference type="Proteomes" id="UP000319756">
    <property type="component" value="Chromosome"/>
</dbReference>
<dbReference type="InterPro" id="IPR007310">
    <property type="entry name" value="Aerobactin_biosyn_IucA/IucC_N"/>
</dbReference>
<evidence type="ECO:0000259" key="3">
    <source>
        <dbReference type="Pfam" id="PF04183"/>
    </source>
</evidence>
<protein>
    <recommendedName>
        <fullName evidence="7">IucA/IucC family siderophore biosynthesis protein</fullName>
    </recommendedName>
</protein>
<proteinExistence type="inferred from homology"/>
<organism evidence="5 6">
    <name type="scientific">Salicibibacter halophilus</name>
    <dbReference type="NCBI Taxonomy" id="2502791"/>
    <lineage>
        <taxon>Bacteria</taxon>
        <taxon>Bacillati</taxon>
        <taxon>Bacillota</taxon>
        <taxon>Bacilli</taxon>
        <taxon>Bacillales</taxon>
        <taxon>Bacillaceae</taxon>
        <taxon>Salicibibacter</taxon>
    </lineage>
</organism>
<evidence type="ECO:0000313" key="6">
    <source>
        <dbReference type="Proteomes" id="UP000319756"/>
    </source>
</evidence>
<dbReference type="InterPro" id="IPR037455">
    <property type="entry name" value="LucA/IucC-like"/>
</dbReference>
<dbReference type="AlphaFoldDB" id="A0A514LKZ3"/>
<dbReference type="GO" id="GO:0019290">
    <property type="term" value="P:siderophore biosynthetic process"/>
    <property type="evidence" value="ECO:0007669"/>
    <property type="project" value="InterPro"/>
</dbReference>
<evidence type="ECO:0000313" key="5">
    <source>
        <dbReference type="EMBL" id="QDI92527.1"/>
    </source>
</evidence>
<accession>A0A514LKZ3</accession>
<dbReference type="KEGG" id="sale:EPH95_16125"/>
<dbReference type="Gene3D" id="1.10.510.40">
    <property type="match status" value="1"/>
</dbReference>
<dbReference type="EMBL" id="CP035485">
    <property type="protein sequence ID" value="QDI92527.1"/>
    <property type="molecule type" value="Genomic_DNA"/>
</dbReference>
<dbReference type="PANTHER" id="PTHR34384:SF5">
    <property type="entry name" value="L-2,3-DIAMINOPROPANOATE--CITRATE LIGASE"/>
    <property type="match status" value="1"/>
</dbReference>
<comment type="similarity">
    <text evidence="2">Belongs to the IucA/IucC family.</text>
</comment>
<dbReference type="RefSeq" id="WP_142091031.1">
    <property type="nucleotide sequence ID" value="NZ_CP035485.1"/>
</dbReference>
<name>A0A514LKZ3_9BACI</name>
<sequence length="549" mass="63808">MQELQIKSKKEANHHTCKTLLNCYLRECGGYGVFSVNHKNNHYQIDFPAKHVQVVGQLAYYSAIGEHEYANYFIAGKQADFMDILTLIIREFRMKNPAISQDQNLTFMRKVSDSCHKLSLFIQEANPLSVTDYISSEQSLIYGHPFHPFPKNREGFHEKEIYQYSPECRSVFQLGYVAVRTDCFLEDWLCEDKISWGDDVEQQARRKLGSRYQGYRILPMHPWQYQYVQTLEPISRYKDREALVFLGILGHQAFPTSSVRTVYLPELQCNLKLPLNLQITNMKRNNTAVQMQRTLEASRYLRDSQCFYTEPNTQISGETGAMSCAFDDEHLSELFTLAYRPVNFDLSSTLVVASLVEKDPFSHLPRLQHIVDTHRLEEWLYQYLDISLLPLMREANSKGIHFEAHLQNSLVTLRKDGMPQQFIVRDLEGVSVEGEYLQDEKGSDSSLFYRKEQARQRTCYYFLINHLGTLIHTIARILEVQEANVWKVVDNVLAQEAWHTGNAFIKEVRSAKVFLAKKNMSSCFFENGEDPEYVFVPNILNQKQEGEEC</sequence>
<dbReference type="OrthoDB" id="2989563at2"/>
<evidence type="ECO:0000256" key="2">
    <source>
        <dbReference type="ARBA" id="ARBA00007832"/>
    </source>
</evidence>
<keyword evidence="6" id="KW-1185">Reference proteome</keyword>
<dbReference type="PANTHER" id="PTHR34384">
    <property type="entry name" value="L-2,3-DIAMINOPROPANOATE--CITRATE LIGASE"/>
    <property type="match status" value="1"/>
</dbReference>